<protein>
    <submittedName>
        <fullName evidence="1">Uncharacterized protein</fullName>
    </submittedName>
</protein>
<evidence type="ECO:0000313" key="1">
    <source>
        <dbReference type="EMBL" id="CBY09304.1"/>
    </source>
</evidence>
<dbReference type="EMBL" id="FN653036">
    <property type="protein sequence ID" value="CBY09304.1"/>
    <property type="molecule type" value="Genomic_DNA"/>
</dbReference>
<dbReference type="Proteomes" id="UP000001307">
    <property type="component" value="Unassembled WGS sequence"/>
</dbReference>
<name>E4XCH9_OIKDI</name>
<keyword evidence="2" id="KW-1185">Reference proteome</keyword>
<reference evidence="1" key="1">
    <citation type="journal article" date="2010" name="Science">
        <title>Plasticity of animal genome architecture unmasked by rapid evolution of a pelagic tunicate.</title>
        <authorList>
            <person name="Denoeud F."/>
            <person name="Henriet S."/>
            <person name="Mungpakdee S."/>
            <person name="Aury J.M."/>
            <person name="Da Silva C."/>
            <person name="Brinkmann H."/>
            <person name="Mikhaleva J."/>
            <person name="Olsen L.C."/>
            <person name="Jubin C."/>
            <person name="Canestro C."/>
            <person name="Bouquet J.M."/>
            <person name="Danks G."/>
            <person name="Poulain J."/>
            <person name="Campsteijn C."/>
            <person name="Adamski M."/>
            <person name="Cross I."/>
            <person name="Yadetie F."/>
            <person name="Muffato M."/>
            <person name="Louis A."/>
            <person name="Butcher S."/>
            <person name="Tsagkogeorga G."/>
            <person name="Konrad A."/>
            <person name="Singh S."/>
            <person name="Jensen M.F."/>
            <person name="Cong E.H."/>
            <person name="Eikeseth-Otteraa H."/>
            <person name="Noel B."/>
            <person name="Anthouard V."/>
            <person name="Porcel B.M."/>
            <person name="Kachouri-Lafond R."/>
            <person name="Nishino A."/>
            <person name="Ugolini M."/>
            <person name="Chourrout P."/>
            <person name="Nishida H."/>
            <person name="Aasland R."/>
            <person name="Huzurbazar S."/>
            <person name="Westhof E."/>
            <person name="Delsuc F."/>
            <person name="Lehrach H."/>
            <person name="Reinhardt R."/>
            <person name="Weissenbach J."/>
            <person name="Roy S.W."/>
            <person name="Artiguenave F."/>
            <person name="Postlethwait J.H."/>
            <person name="Manak J.R."/>
            <person name="Thompson E.M."/>
            <person name="Jaillon O."/>
            <person name="Du Pasquier L."/>
            <person name="Boudinot P."/>
            <person name="Liberles D.A."/>
            <person name="Volff J.N."/>
            <person name="Philippe H."/>
            <person name="Lenhard B."/>
            <person name="Roest Crollius H."/>
            <person name="Wincker P."/>
            <person name="Chourrout D."/>
        </authorList>
    </citation>
    <scope>NUCLEOTIDE SEQUENCE [LARGE SCALE GENOMIC DNA]</scope>
</reference>
<evidence type="ECO:0000313" key="2">
    <source>
        <dbReference type="Proteomes" id="UP000001307"/>
    </source>
</evidence>
<sequence length="67" mass="7938">MHKREEESLFITETCYNLYNAGLLRNRQSDGGCGWTVRAEPLRQRAPSEEARILEDKVHNHYWINSF</sequence>
<organism evidence="1">
    <name type="scientific">Oikopleura dioica</name>
    <name type="common">Tunicate</name>
    <dbReference type="NCBI Taxonomy" id="34765"/>
    <lineage>
        <taxon>Eukaryota</taxon>
        <taxon>Metazoa</taxon>
        <taxon>Chordata</taxon>
        <taxon>Tunicata</taxon>
        <taxon>Appendicularia</taxon>
        <taxon>Copelata</taxon>
        <taxon>Oikopleuridae</taxon>
        <taxon>Oikopleura</taxon>
    </lineage>
</organism>
<proteinExistence type="predicted"/>
<accession>E4XCH9</accession>
<dbReference type="AlphaFoldDB" id="E4XCH9"/>
<gene>
    <name evidence="1" type="ORF">GSOID_T00007841001</name>
</gene>
<dbReference type="InParanoid" id="E4XCH9"/>